<reference evidence="3 4" key="1">
    <citation type="submission" date="2022-06" db="EMBL/GenBank/DDBJ databases">
        <title>Endosaccharibacter gen. nov., sp. nov., endophytic bacteria isolated from sugarcane.</title>
        <authorList>
            <person name="Pitiwittayakul N."/>
            <person name="Yukphan P."/>
            <person name="Charoenyingcharoen P."/>
            <person name="Tanasupawat S."/>
        </authorList>
    </citation>
    <scope>NUCLEOTIDE SEQUENCE [LARGE SCALE GENOMIC DNA]</scope>
    <source>
        <strain evidence="3 4">KSS8</strain>
    </source>
</reference>
<evidence type="ECO:0000313" key="4">
    <source>
        <dbReference type="Proteomes" id="UP001524587"/>
    </source>
</evidence>
<feature type="chain" id="PRO_5044977091" evidence="2">
    <location>
        <begin position="31"/>
        <end position="464"/>
    </location>
</feature>
<comment type="similarity">
    <text evidence="1 2">Belongs to the OprB family.</text>
</comment>
<dbReference type="PANTHER" id="PTHR37944:SF1">
    <property type="entry name" value="PORIN B"/>
    <property type="match status" value="1"/>
</dbReference>
<evidence type="ECO:0000256" key="2">
    <source>
        <dbReference type="RuleBase" id="RU363072"/>
    </source>
</evidence>
<proteinExistence type="inferred from homology"/>
<dbReference type="InterPro" id="IPR038673">
    <property type="entry name" value="OprB_sf"/>
</dbReference>
<dbReference type="EMBL" id="JAMSKV010000006">
    <property type="protein sequence ID" value="MCQ8278542.1"/>
    <property type="molecule type" value="Genomic_DNA"/>
</dbReference>
<organism evidence="3 4">
    <name type="scientific">Endosaccharibacter trunci</name>
    <dbReference type="NCBI Taxonomy" id="2812733"/>
    <lineage>
        <taxon>Bacteria</taxon>
        <taxon>Pseudomonadati</taxon>
        <taxon>Pseudomonadota</taxon>
        <taxon>Alphaproteobacteria</taxon>
        <taxon>Acetobacterales</taxon>
        <taxon>Acetobacteraceae</taxon>
        <taxon>Endosaccharibacter</taxon>
    </lineage>
</organism>
<dbReference type="InterPro" id="IPR007049">
    <property type="entry name" value="Carb-sel_porin_OprB"/>
</dbReference>
<accession>A0ABT1W6N9</accession>
<keyword evidence="4" id="KW-1185">Reference proteome</keyword>
<dbReference type="Pfam" id="PF04966">
    <property type="entry name" value="OprB"/>
    <property type="match status" value="1"/>
</dbReference>
<keyword evidence="2" id="KW-0732">Signal</keyword>
<feature type="signal peptide" evidence="2">
    <location>
        <begin position="1"/>
        <end position="30"/>
    </location>
</feature>
<gene>
    <name evidence="3" type="ORF">NFI95_08770</name>
</gene>
<dbReference type="InterPro" id="IPR052932">
    <property type="entry name" value="OprB_Porin"/>
</dbReference>
<evidence type="ECO:0000256" key="1">
    <source>
        <dbReference type="ARBA" id="ARBA00008769"/>
    </source>
</evidence>
<comment type="caution">
    <text evidence="3">The sequence shown here is derived from an EMBL/GenBank/DDBJ whole genome shotgun (WGS) entry which is preliminary data.</text>
</comment>
<protein>
    <submittedName>
        <fullName evidence="3">Carbohydrate porin</fullName>
    </submittedName>
</protein>
<name>A0ABT1W6N9_9PROT</name>
<dbReference type="PANTHER" id="PTHR37944">
    <property type="entry name" value="PORIN B"/>
    <property type="match status" value="1"/>
</dbReference>
<dbReference type="RefSeq" id="WP_422864023.1">
    <property type="nucleotide sequence ID" value="NZ_JAMSKV010000006.1"/>
</dbReference>
<dbReference type="Gene3D" id="2.40.160.180">
    <property type="entry name" value="Carbohydrate-selective porin OprB"/>
    <property type="match status" value="1"/>
</dbReference>
<dbReference type="Proteomes" id="UP001524587">
    <property type="component" value="Unassembled WGS sequence"/>
</dbReference>
<evidence type="ECO:0000313" key="3">
    <source>
        <dbReference type="EMBL" id="MCQ8278542.1"/>
    </source>
</evidence>
<sequence length="464" mass="50134">MARRIDPRAVFNRVALLAMLLFALPVTARAQPSGGNLLGPAWGVRPWLNQYGVTFGLSETGEVFGNATGGLHRGATYDGLTEASVGVDLARAFGLQGGIFNVSAFQIHGRSLSQDNLDNINTISGIEASRATRLWELWYDQQFADGQFDTKIGLQSLDQEFITSPSAGLFANTMFGWPALPSYDMYAGGPAYPLSSLGVRGRANLGRFTVLGGVFDDNPGGGPFENDPQPANGGSEIFNLKTGALMIAEIDYALNSPVSGEMASDDASPGLPGLYKLGAWFDSANFPDLRYDDRHRPFSSPDSDGNPLMRRHNFAVYGVVDQMIWRPNPNKARSISVFTRLMGAPGDRNLVDFAGNLGLALHEPLEGRSADSLVFGGGFTKLARNATEASRSAQDFAGPGVYSPIRTSESYLELAYQYFPVAWLLLQPDLQYVFTPGGGIANSSRPDRRISNEFVAGLRFNVSF</sequence>